<reference evidence="2" key="1">
    <citation type="submission" date="2017-12" db="EMBL/GenBank/DDBJ databases">
        <authorList>
            <person name="Diaz M."/>
        </authorList>
    </citation>
    <scope>NUCLEOTIDE SEQUENCE [LARGE SCALE GENOMIC DNA]</scope>
    <source>
        <strain evidence="2">FI11154</strain>
    </source>
</reference>
<accession>A0A2P9HK34</accession>
<dbReference type="AlphaFoldDB" id="A0A2P9HK34"/>
<proteinExistence type="predicted"/>
<dbReference type="Proteomes" id="UP000246073">
    <property type="component" value="Unassembled WGS sequence"/>
</dbReference>
<gene>
    <name evidence="1" type="ORF">OHAE_325</name>
</gene>
<evidence type="ECO:0000313" key="1">
    <source>
        <dbReference type="EMBL" id="SPL64458.1"/>
    </source>
</evidence>
<sequence>MQILATHFFAALDQSTPVTPEVLSFRFGKFLAFSVDETSRKAVILLSDLFPA</sequence>
<protein>
    <submittedName>
        <fullName evidence="1">Uncharacterized protein</fullName>
    </submittedName>
</protein>
<dbReference type="EMBL" id="OOFM01000005">
    <property type="protein sequence ID" value="SPL64458.1"/>
    <property type="molecule type" value="Genomic_DNA"/>
</dbReference>
<evidence type="ECO:0000313" key="2">
    <source>
        <dbReference type="Proteomes" id="UP000246073"/>
    </source>
</evidence>
<name>A0A2P9HK34_9HYPH</name>
<organism evidence="1 2">
    <name type="scientific">Ochrobactrum soli</name>
    <dbReference type="NCBI Taxonomy" id="2448455"/>
    <lineage>
        <taxon>Bacteria</taxon>
        <taxon>Pseudomonadati</taxon>
        <taxon>Pseudomonadota</taxon>
        <taxon>Alphaproteobacteria</taxon>
        <taxon>Hyphomicrobiales</taxon>
        <taxon>Brucellaceae</taxon>
        <taxon>Brucella/Ochrobactrum group</taxon>
        <taxon>Ochrobactrum</taxon>
    </lineage>
</organism>